<dbReference type="PANTHER" id="PTHR11132">
    <property type="entry name" value="SOLUTE CARRIER FAMILY 35"/>
    <property type="match status" value="1"/>
</dbReference>
<evidence type="ECO:0000259" key="6">
    <source>
        <dbReference type="Pfam" id="PF03151"/>
    </source>
</evidence>
<feature type="transmembrane region" description="Helical" evidence="5">
    <location>
        <begin position="186"/>
        <end position="207"/>
    </location>
</feature>
<gene>
    <name evidence="7" type="ORF">GAYE_SCF27MG4645</name>
</gene>
<dbReference type="AlphaFoldDB" id="A0AAV9IH90"/>
<feature type="transmembrane region" description="Helical" evidence="5">
    <location>
        <begin position="33"/>
        <end position="57"/>
    </location>
</feature>
<feature type="domain" description="Sugar phosphate transporter" evidence="6">
    <location>
        <begin position="15"/>
        <end position="296"/>
    </location>
</feature>
<proteinExistence type="predicted"/>
<organism evidence="7 8">
    <name type="scientific">Galdieria yellowstonensis</name>
    <dbReference type="NCBI Taxonomy" id="3028027"/>
    <lineage>
        <taxon>Eukaryota</taxon>
        <taxon>Rhodophyta</taxon>
        <taxon>Bangiophyceae</taxon>
        <taxon>Galdieriales</taxon>
        <taxon>Galdieriaceae</taxon>
        <taxon>Galdieria</taxon>
    </lineage>
</organism>
<evidence type="ECO:0000313" key="8">
    <source>
        <dbReference type="Proteomes" id="UP001300502"/>
    </source>
</evidence>
<dbReference type="GO" id="GO:0016020">
    <property type="term" value="C:membrane"/>
    <property type="evidence" value="ECO:0007669"/>
    <property type="project" value="UniProtKB-SubCell"/>
</dbReference>
<feature type="transmembrane region" description="Helical" evidence="5">
    <location>
        <begin position="7"/>
        <end position="27"/>
    </location>
</feature>
<dbReference type="Proteomes" id="UP001300502">
    <property type="component" value="Unassembled WGS sequence"/>
</dbReference>
<evidence type="ECO:0000256" key="4">
    <source>
        <dbReference type="ARBA" id="ARBA00023136"/>
    </source>
</evidence>
<evidence type="ECO:0000256" key="5">
    <source>
        <dbReference type="SAM" id="Phobius"/>
    </source>
</evidence>
<comment type="subcellular location">
    <subcellularLocation>
        <location evidence="1">Membrane</location>
        <topology evidence="1">Multi-pass membrane protein</topology>
    </subcellularLocation>
</comment>
<comment type="caution">
    <text evidence="7">The sequence shown here is derived from an EMBL/GenBank/DDBJ whole genome shotgun (WGS) entry which is preliminary data.</text>
</comment>
<feature type="transmembrane region" description="Helical" evidence="5">
    <location>
        <begin position="78"/>
        <end position="96"/>
    </location>
</feature>
<keyword evidence="2 5" id="KW-0812">Transmembrane</keyword>
<evidence type="ECO:0000256" key="3">
    <source>
        <dbReference type="ARBA" id="ARBA00022989"/>
    </source>
</evidence>
<evidence type="ECO:0000256" key="1">
    <source>
        <dbReference type="ARBA" id="ARBA00004141"/>
    </source>
</evidence>
<name>A0AAV9IH90_9RHOD</name>
<protein>
    <recommendedName>
        <fullName evidence="6">Sugar phosphate transporter domain-containing protein</fullName>
    </recommendedName>
</protein>
<dbReference type="EMBL" id="JANCYU010000043">
    <property type="protein sequence ID" value="KAK4526728.1"/>
    <property type="molecule type" value="Genomic_DNA"/>
</dbReference>
<feature type="transmembrane region" description="Helical" evidence="5">
    <location>
        <begin position="157"/>
        <end position="174"/>
    </location>
</feature>
<dbReference type="InterPro" id="IPR050186">
    <property type="entry name" value="TPT_transporter"/>
</dbReference>
<keyword evidence="3 5" id="KW-1133">Transmembrane helix</keyword>
<dbReference type="Pfam" id="PF03151">
    <property type="entry name" value="TPT"/>
    <property type="match status" value="1"/>
</dbReference>
<reference evidence="7 8" key="1">
    <citation type="submission" date="2022-07" db="EMBL/GenBank/DDBJ databases">
        <title>Genome-wide signatures of adaptation to extreme environments.</title>
        <authorList>
            <person name="Cho C.H."/>
            <person name="Yoon H.S."/>
        </authorList>
    </citation>
    <scope>NUCLEOTIDE SEQUENCE [LARGE SCALE GENOMIC DNA]</scope>
    <source>
        <strain evidence="7 8">108.79 E11</strain>
    </source>
</reference>
<keyword evidence="4 5" id="KW-0472">Membrane</keyword>
<evidence type="ECO:0000256" key="2">
    <source>
        <dbReference type="ARBA" id="ARBA00022692"/>
    </source>
</evidence>
<accession>A0AAV9IH90</accession>
<evidence type="ECO:0000313" key="7">
    <source>
        <dbReference type="EMBL" id="KAK4526728.1"/>
    </source>
</evidence>
<feature type="transmembrane region" description="Helical" evidence="5">
    <location>
        <begin position="219"/>
        <end position="241"/>
    </location>
</feature>
<dbReference type="InterPro" id="IPR004853">
    <property type="entry name" value="Sugar_P_trans_dom"/>
</dbReference>
<sequence length="315" mass="35508">MKPQKEWLVQAIVSLAYILVSLSAVFVNKAVSYSFLFRSTSILLIFQMATSCLVFRIARDKLRWIDFPELSWDLLKRVFPISFLYCANAVVALNALRDLSIPSYGVVKRLAPLATVTVEYILLGKVYSLQTYGTLIMMIFGTILASKNDLNSVADGWMYGLLSCLLQACCLVLVKKSGVEGDLGIFGLCYYHSLFSFVLLTLLVLLSGEYQYAQQHDALTNWTFFVLVLVSSVVGIVLNFVQFLCSQRTTPTNTMVCGHIKSLFQTFFGLFTFGGATWNLSYITGILMSTLGGLLYAWTRYQFFKQLEKTYNENM</sequence>
<keyword evidence="8" id="KW-1185">Reference proteome</keyword>
<feature type="transmembrane region" description="Helical" evidence="5">
    <location>
        <begin position="280"/>
        <end position="299"/>
    </location>
</feature>
<feature type="transmembrane region" description="Helical" evidence="5">
    <location>
        <begin position="129"/>
        <end position="145"/>
    </location>
</feature>